<evidence type="ECO:0000313" key="2">
    <source>
        <dbReference type="Proteomes" id="UP000510822"/>
    </source>
</evidence>
<gene>
    <name evidence="1" type="ORF">HZU75_14395</name>
</gene>
<name>A0A7D5VBY5_9NEIS</name>
<proteinExistence type="predicted"/>
<dbReference type="EMBL" id="CP058952">
    <property type="protein sequence ID" value="QLI82620.1"/>
    <property type="molecule type" value="Genomic_DNA"/>
</dbReference>
<reference evidence="1 2" key="1">
    <citation type="journal article" date="2016" name="Int. J. Syst. Evol. Microbiol.">
        <title>Chitinibacter fontanus sp. nov., isolated from a spring.</title>
        <authorList>
            <person name="Sheu S.Y."/>
            <person name="Li Y.S."/>
            <person name="Young C.C."/>
            <person name="Chen W.M."/>
        </authorList>
    </citation>
    <scope>NUCLEOTIDE SEQUENCE [LARGE SCALE GENOMIC DNA]</scope>
    <source>
        <strain evidence="1 2">STM-7</strain>
    </source>
</reference>
<sequence length="540" mass="61509">MIEVLIQRALPDLGGSAIPPFHDVRSARDWLKLLPMINVPVAHDEISQAIAQLNQSRLAALESLKIIEQFRESVHTLQDAIISKLINKPLPLSTEEQALWDAVDRLWLCMETTYARGWHAACNNEIGITEFLPLLAERTLYYSCKQHCHLAHIYRKPSEAQWRQIFAYYELAKAQHIEKLKARDSLIQISGVTTPESIFLHALLFSAANPHQYTFKQQIWLNNRLEILATRSSLSPIAQTLPNRPALYIDLQAPSSPMRRQGERYDSELEIDTYSLAQVIIKRIKLLRMGEMPDKIGLGTELSPQTAEELLRDLYRAWCEHPTERALPRRESQRYLEAGTGLSNLHFWLAKNNFAPPPQTEQYMSSTELMQIRMFGQTSARSSAMPVNVIETQQWQINNETAQGICLQRARDGQQRIQLHQLMMLADGKTQLLGQVRWLAETHDQREIGIELLPGMPEAACIRAQDAARFGQGDFTKVVMLGALPALKSPATLLLPPGWFRQGRLLDYWDGHQLNRIRLVSLLGRGVDYERVHFVPSGGL</sequence>
<dbReference type="AlphaFoldDB" id="A0A7D5VBY5"/>
<accession>A0A7D5VBY5</accession>
<evidence type="ECO:0008006" key="3">
    <source>
        <dbReference type="Google" id="ProtNLM"/>
    </source>
</evidence>
<protein>
    <recommendedName>
        <fullName evidence="3">Molecular chaperone</fullName>
    </recommendedName>
</protein>
<evidence type="ECO:0000313" key="1">
    <source>
        <dbReference type="EMBL" id="QLI82620.1"/>
    </source>
</evidence>
<dbReference type="KEGG" id="cfon:HZU75_14395"/>
<dbReference type="Proteomes" id="UP000510822">
    <property type="component" value="Chromosome"/>
</dbReference>
<dbReference type="RefSeq" id="WP_180306696.1">
    <property type="nucleotide sequence ID" value="NZ_CP058952.1"/>
</dbReference>
<organism evidence="1 2">
    <name type="scientific">Chitinibacter fontanus</name>
    <dbReference type="NCBI Taxonomy" id="1737446"/>
    <lineage>
        <taxon>Bacteria</taxon>
        <taxon>Pseudomonadati</taxon>
        <taxon>Pseudomonadota</taxon>
        <taxon>Betaproteobacteria</taxon>
        <taxon>Neisseriales</taxon>
        <taxon>Chitinibacteraceae</taxon>
        <taxon>Chitinibacter</taxon>
    </lineage>
</organism>
<keyword evidence="2" id="KW-1185">Reference proteome</keyword>